<dbReference type="OrthoDB" id="9985976at2759"/>
<evidence type="ECO:0000313" key="6">
    <source>
        <dbReference type="Proteomes" id="UP000285301"/>
    </source>
</evidence>
<keyword evidence="1" id="KW-0433">Leucine-rich repeat</keyword>
<keyword evidence="3" id="KW-0732">Signal</keyword>
<protein>
    <submittedName>
        <fullName evidence="4">Protein slit-like protein</fullName>
    </submittedName>
</protein>
<dbReference type="SMART" id="SM00369">
    <property type="entry name" value="LRR_TYP"/>
    <property type="match status" value="4"/>
</dbReference>
<proteinExistence type="predicted"/>
<keyword evidence="2" id="KW-0677">Repeat</keyword>
<evidence type="ECO:0000256" key="3">
    <source>
        <dbReference type="SAM" id="SignalP"/>
    </source>
</evidence>
<accession>A0A443QEJ5</accession>
<gene>
    <name evidence="5" type="ORF">B4U79_16656</name>
    <name evidence="4" type="ORF">B4U79_16730</name>
</gene>
<dbReference type="InterPro" id="IPR032675">
    <property type="entry name" value="LRR_dom_sf"/>
</dbReference>
<name>A0A443QEJ5_9ACAR</name>
<dbReference type="AlphaFoldDB" id="A0A443QEJ5"/>
<feature type="chain" id="PRO_5033822033" evidence="3">
    <location>
        <begin position="24"/>
        <end position="376"/>
    </location>
</feature>
<reference evidence="4 6" key="1">
    <citation type="journal article" date="2018" name="Gigascience">
        <title>Genomes of trombidid mites reveal novel predicted allergens and laterally-transferred genes associated with secondary metabolism.</title>
        <authorList>
            <person name="Dong X."/>
            <person name="Chaisiri K."/>
            <person name="Xia D."/>
            <person name="Armstrong S.D."/>
            <person name="Fang Y."/>
            <person name="Donnelly M.J."/>
            <person name="Kadowaki T."/>
            <person name="McGarry J.W."/>
            <person name="Darby A.C."/>
            <person name="Makepeace B.L."/>
        </authorList>
    </citation>
    <scope>NUCLEOTIDE SEQUENCE [LARGE SCALE GENOMIC DNA]</scope>
    <source>
        <strain evidence="4">UoL-WK</strain>
    </source>
</reference>
<evidence type="ECO:0000313" key="4">
    <source>
        <dbReference type="EMBL" id="RWS01431.1"/>
    </source>
</evidence>
<organism evidence="4 6">
    <name type="scientific">Dinothrombium tinctorium</name>
    <dbReference type="NCBI Taxonomy" id="1965070"/>
    <lineage>
        <taxon>Eukaryota</taxon>
        <taxon>Metazoa</taxon>
        <taxon>Ecdysozoa</taxon>
        <taxon>Arthropoda</taxon>
        <taxon>Chelicerata</taxon>
        <taxon>Arachnida</taxon>
        <taxon>Acari</taxon>
        <taxon>Acariformes</taxon>
        <taxon>Trombidiformes</taxon>
        <taxon>Prostigmata</taxon>
        <taxon>Anystina</taxon>
        <taxon>Parasitengona</taxon>
        <taxon>Trombidioidea</taxon>
        <taxon>Trombidiidae</taxon>
        <taxon>Dinothrombium</taxon>
    </lineage>
</organism>
<dbReference type="Gene3D" id="3.80.10.10">
    <property type="entry name" value="Ribonuclease Inhibitor"/>
    <property type="match status" value="1"/>
</dbReference>
<keyword evidence="6" id="KW-1185">Reference proteome</keyword>
<evidence type="ECO:0000313" key="5">
    <source>
        <dbReference type="EMBL" id="RWS02007.1"/>
    </source>
</evidence>
<dbReference type="InterPro" id="IPR003591">
    <property type="entry name" value="Leu-rich_rpt_typical-subtyp"/>
</dbReference>
<dbReference type="SUPFAM" id="SSF52058">
    <property type="entry name" value="L domain-like"/>
    <property type="match status" value="1"/>
</dbReference>
<feature type="signal peptide" evidence="3">
    <location>
        <begin position="1"/>
        <end position="23"/>
    </location>
</feature>
<dbReference type="EMBL" id="NCKU01008294">
    <property type="protein sequence ID" value="RWS02007.1"/>
    <property type="molecule type" value="Genomic_DNA"/>
</dbReference>
<dbReference type="Pfam" id="PF13855">
    <property type="entry name" value="LRR_8"/>
    <property type="match status" value="1"/>
</dbReference>
<dbReference type="STRING" id="1965070.A0A443QEJ5"/>
<dbReference type="PANTHER" id="PTHR24366:SF170">
    <property type="entry name" value="RE50361P"/>
    <property type="match status" value="1"/>
</dbReference>
<comment type="caution">
    <text evidence="4">The sequence shown here is derived from an EMBL/GenBank/DDBJ whole genome shotgun (WGS) entry which is preliminary data.</text>
</comment>
<dbReference type="InterPro" id="IPR001611">
    <property type="entry name" value="Leu-rich_rpt"/>
</dbReference>
<sequence length="376" mass="43528">MKHQMSIMLSLLLFTFLAKLSIESPVEECPPSDIISPCECFVWSVEPGTRNWEIRCSASTATIREVFRNVTPNGIYSTSYDIFKIDGVSNVTLTKDLLGPFQFRIIKVVNSNISAIEEDAFESNYDFTEQLEFMNNNFDVSLRKGEKLFQVIKKFKKLKTLFLMNSNLQEIPKNAFTSNETLDKLSILRFNRNLIEKIGDFAFFKLESVTWLDLAENRLTQISENAFTFEKSSEKPIQIDLDANLLTAKSFHHSSFRNVRRPTVLFLRSNNITYLDESTFLPLLQSGIFRLFPSDNPLICNCENRWILGHPQIKEQLSGMNCEDGESIWVKKLSNFKICDIQKKDVIHAIKNFIEILFNMGIVNDFQRQRIEHILN</sequence>
<evidence type="ECO:0000256" key="1">
    <source>
        <dbReference type="ARBA" id="ARBA00022614"/>
    </source>
</evidence>
<dbReference type="PANTHER" id="PTHR24366">
    <property type="entry name" value="IG(IMMUNOGLOBULIN) AND LRR(LEUCINE RICH REPEAT) DOMAINS"/>
    <property type="match status" value="1"/>
</dbReference>
<dbReference type="Proteomes" id="UP000285301">
    <property type="component" value="Unassembled WGS sequence"/>
</dbReference>
<dbReference type="EMBL" id="NCKU01009213">
    <property type="protein sequence ID" value="RWS01431.1"/>
    <property type="molecule type" value="Genomic_DNA"/>
</dbReference>
<reference evidence="4" key="2">
    <citation type="submission" date="2018-11" db="EMBL/GenBank/DDBJ databases">
        <title>Trombidioid mite genomics.</title>
        <authorList>
            <person name="Dong X."/>
        </authorList>
    </citation>
    <scope>NUCLEOTIDE SEQUENCE</scope>
    <source>
        <strain evidence="4">UoL-WK</strain>
    </source>
</reference>
<evidence type="ECO:0000256" key="2">
    <source>
        <dbReference type="ARBA" id="ARBA00022737"/>
    </source>
</evidence>